<name>A0A3N0XPN4_ANAGA</name>
<organism evidence="5 6">
    <name type="scientific">Anabarilius grahami</name>
    <name type="common">Kanglang fish</name>
    <name type="synonym">Barilius grahami</name>
    <dbReference type="NCBI Taxonomy" id="495550"/>
    <lineage>
        <taxon>Eukaryota</taxon>
        <taxon>Metazoa</taxon>
        <taxon>Chordata</taxon>
        <taxon>Craniata</taxon>
        <taxon>Vertebrata</taxon>
        <taxon>Euteleostomi</taxon>
        <taxon>Actinopterygii</taxon>
        <taxon>Neopterygii</taxon>
        <taxon>Teleostei</taxon>
        <taxon>Ostariophysi</taxon>
        <taxon>Cypriniformes</taxon>
        <taxon>Xenocyprididae</taxon>
        <taxon>Xenocypridinae</taxon>
        <taxon>Xenocypridinae incertae sedis</taxon>
        <taxon>Anabarilius</taxon>
    </lineage>
</organism>
<evidence type="ECO:0000256" key="2">
    <source>
        <dbReference type="ARBA" id="ARBA00022786"/>
    </source>
</evidence>
<keyword evidence="1" id="KW-0808">Transferase</keyword>
<dbReference type="SUPFAM" id="SSF56204">
    <property type="entry name" value="Hect, E3 ligase catalytic domain"/>
    <property type="match status" value="1"/>
</dbReference>
<keyword evidence="6" id="KW-1185">Reference proteome</keyword>
<evidence type="ECO:0000259" key="4">
    <source>
        <dbReference type="PROSITE" id="PS50237"/>
    </source>
</evidence>
<dbReference type="OrthoDB" id="2384350at2759"/>
<proteinExistence type="predicted"/>
<dbReference type="Gene3D" id="3.90.1750.10">
    <property type="entry name" value="Hect, E3 ligase catalytic domains"/>
    <property type="match status" value="1"/>
</dbReference>
<dbReference type="GO" id="GO:0004842">
    <property type="term" value="F:ubiquitin-protein transferase activity"/>
    <property type="evidence" value="ECO:0007669"/>
    <property type="project" value="InterPro"/>
</dbReference>
<sequence length="428" mass="48018">MIPGSSVVMTSNYDAHQAPGFQLNEGSSRSLTNNVTDICEEQPDAVILLNDGDPFVASSSSMIPASSVVMMLNDDAPQASGSQLIEESSWSLMENNRDITEIIEKLAEEIDESRVSYFNISRKHIWESARLTMSMKSFCPSKRIDVKFMDDLGASEGAIDSGGPRREFLTLLMENLIQGALFVGPDEAKFLNFNSRSMQNDDYFYAGVAIALSIVHGGPGPQLISPSLFKALMTNPEATVISVEEVTDPMLCTNLQRLASGDYDAFNNIESIIDMAGTFAVIKDHKTARKVALDTPHWYCLGRNRSAFERFKEGLNTLGVLETMQENPSSFSKVMCHQPQQFTYCSFSSLMEPELNLPGSSKRNTENLVLSFWRTLLTEIEVWNSMKDENDLTKWNYFYQNDKLSDIMKLSLYQHHNEKSHEIQTPIE</sequence>
<protein>
    <submittedName>
        <fullName evidence="5">G2/M phase-specific E3 ubiquitin-protein ligase</fullName>
    </submittedName>
</protein>
<evidence type="ECO:0000313" key="5">
    <source>
        <dbReference type="EMBL" id="ROI96432.1"/>
    </source>
</evidence>
<dbReference type="PROSITE" id="PS50237">
    <property type="entry name" value="HECT"/>
    <property type="match status" value="1"/>
</dbReference>
<dbReference type="InterPro" id="IPR000569">
    <property type="entry name" value="HECT_dom"/>
</dbReference>
<feature type="domain" description="HECT" evidence="4">
    <location>
        <begin position="142"/>
        <end position="178"/>
    </location>
</feature>
<comment type="caution">
    <text evidence="5">The sequence shown here is derived from an EMBL/GenBank/DDBJ whole genome shotgun (WGS) entry which is preliminary data.</text>
</comment>
<gene>
    <name evidence="5" type="ORF">DPX16_23651</name>
</gene>
<comment type="caution">
    <text evidence="3">Lacks conserved residue(s) required for the propagation of feature annotation.</text>
</comment>
<keyword evidence="2 3" id="KW-0833">Ubl conjugation pathway</keyword>
<evidence type="ECO:0000256" key="1">
    <source>
        <dbReference type="ARBA" id="ARBA00022679"/>
    </source>
</evidence>
<accession>A0A3N0XPN4</accession>
<evidence type="ECO:0000313" key="6">
    <source>
        <dbReference type="Proteomes" id="UP000281406"/>
    </source>
</evidence>
<reference evidence="5 6" key="1">
    <citation type="submission" date="2018-10" db="EMBL/GenBank/DDBJ databases">
        <title>Genome assembly for a Yunnan-Guizhou Plateau 3E fish, Anabarilius grahami (Regan), and its evolutionary and genetic applications.</title>
        <authorList>
            <person name="Jiang W."/>
        </authorList>
    </citation>
    <scope>NUCLEOTIDE SEQUENCE [LARGE SCALE GENOMIC DNA]</scope>
    <source>
        <strain evidence="5">AG-KIZ</strain>
        <tissue evidence="5">Muscle</tissue>
    </source>
</reference>
<dbReference type="InterPro" id="IPR035983">
    <property type="entry name" value="Hect_E3_ubiquitin_ligase"/>
</dbReference>
<dbReference type="EMBL" id="RJVU01066102">
    <property type="protein sequence ID" value="ROI96432.1"/>
    <property type="molecule type" value="Genomic_DNA"/>
</dbReference>
<dbReference type="AlphaFoldDB" id="A0A3N0XPN4"/>
<dbReference type="Proteomes" id="UP000281406">
    <property type="component" value="Unassembled WGS sequence"/>
</dbReference>
<evidence type="ECO:0000256" key="3">
    <source>
        <dbReference type="PROSITE-ProRule" id="PRU00104"/>
    </source>
</evidence>